<dbReference type="Proteomes" id="UP001369736">
    <property type="component" value="Unassembled WGS sequence"/>
</dbReference>
<name>A0ABU8M642_9PSEU</name>
<gene>
    <name evidence="2" type="ORF">WCD58_15625</name>
</gene>
<organism evidence="2 3">
    <name type="scientific">Actinomycetospora flava</name>
    <dbReference type="NCBI Taxonomy" id="3129232"/>
    <lineage>
        <taxon>Bacteria</taxon>
        <taxon>Bacillati</taxon>
        <taxon>Actinomycetota</taxon>
        <taxon>Actinomycetes</taxon>
        <taxon>Pseudonocardiales</taxon>
        <taxon>Pseudonocardiaceae</taxon>
        <taxon>Actinomycetospora</taxon>
    </lineage>
</organism>
<protein>
    <submittedName>
        <fullName evidence="2">Helix-turn-helix domain-containing protein</fullName>
    </submittedName>
</protein>
<accession>A0ABU8M642</accession>
<sequence length="67" mass="7267">MAEVAAMFKMSRMTVYRAINSGELRAIRIRGRLLIPAVVIDGLVEEATAERSDSDSAMLGVLRGGRS</sequence>
<evidence type="ECO:0000259" key="1">
    <source>
        <dbReference type="Pfam" id="PF12728"/>
    </source>
</evidence>
<dbReference type="EMBL" id="JBBEGM010000006">
    <property type="protein sequence ID" value="MEJ2862601.1"/>
    <property type="molecule type" value="Genomic_DNA"/>
</dbReference>
<dbReference type="Pfam" id="PF12728">
    <property type="entry name" value="HTH_17"/>
    <property type="match status" value="1"/>
</dbReference>
<proteinExistence type="predicted"/>
<dbReference type="RefSeq" id="WP_337703982.1">
    <property type="nucleotide sequence ID" value="NZ_JBBEGM010000006.1"/>
</dbReference>
<reference evidence="2 3" key="1">
    <citation type="submission" date="2024-03" db="EMBL/GenBank/DDBJ databases">
        <title>Actinomycetospora sp. OC33-EN07, a novel actinomycete isolated from wild orchid (Aerides multiflora).</title>
        <authorList>
            <person name="Suriyachadkun C."/>
        </authorList>
    </citation>
    <scope>NUCLEOTIDE SEQUENCE [LARGE SCALE GENOMIC DNA]</scope>
    <source>
        <strain evidence="2 3">OC33-EN07</strain>
    </source>
</reference>
<dbReference type="NCBIfam" id="TIGR01764">
    <property type="entry name" value="excise"/>
    <property type="match status" value="1"/>
</dbReference>
<keyword evidence="3" id="KW-1185">Reference proteome</keyword>
<comment type="caution">
    <text evidence="2">The sequence shown here is derived from an EMBL/GenBank/DDBJ whole genome shotgun (WGS) entry which is preliminary data.</text>
</comment>
<evidence type="ECO:0000313" key="2">
    <source>
        <dbReference type="EMBL" id="MEJ2862601.1"/>
    </source>
</evidence>
<dbReference type="InterPro" id="IPR041657">
    <property type="entry name" value="HTH_17"/>
</dbReference>
<feature type="domain" description="Helix-turn-helix" evidence="1">
    <location>
        <begin position="2"/>
        <end position="45"/>
    </location>
</feature>
<dbReference type="InterPro" id="IPR010093">
    <property type="entry name" value="SinI_DNA-bd"/>
</dbReference>
<evidence type="ECO:0000313" key="3">
    <source>
        <dbReference type="Proteomes" id="UP001369736"/>
    </source>
</evidence>